<evidence type="ECO:0000313" key="1">
    <source>
        <dbReference type="EMBL" id="SEQ78400.1"/>
    </source>
</evidence>
<reference evidence="1 2" key="1">
    <citation type="submission" date="2016-10" db="EMBL/GenBank/DDBJ databases">
        <authorList>
            <person name="de Groot N.N."/>
        </authorList>
    </citation>
    <scope>NUCLEOTIDE SEQUENCE [LARGE SCALE GENOMIC DNA]</scope>
    <source>
        <strain evidence="1 2">DSM 21633</strain>
    </source>
</reference>
<accession>A0A1H9IUY5</accession>
<proteinExistence type="predicted"/>
<organism evidence="1 2">
    <name type="scientific">Piscibacillus halophilus</name>
    <dbReference type="NCBI Taxonomy" id="571933"/>
    <lineage>
        <taxon>Bacteria</taxon>
        <taxon>Bacillati</taxon>
        <taxon>Bacillota</taxon>
        <taxon>Bacilli</taxon>
        <taxon>Bacillales</taxon>
        <taxon>Bacillaceae</taxon>
        <taxon>Piscibacillus</taxon>
    </lineage>
</organism>
<sequence length="58" mass="7110">MIPIPDHKYLLDEHKKTTNKINREAWKYVKKIKDKKPFEKQFCFYLGKKWCITVSQHS</sequence>
<name>A0A1H9IUY5_9BACI</name>
<protein>
    <submittedName>
        <fullName evidence="1">Uncharacterized protein</fullName>
    </submittedName>
</protein>
<dbReference type="EMBL" id="FOES01000027">
    <property type="protein sequence ID" value="SEQ78400.1"/>
    <property type="molecule type" value="Genomic_DNA"/>
</dbReference>
<gene>
    <name evidence="1" type="ORF">SAMN05216362_12711</name>
</gene>
<dbReference type="RefSeq" id="WP_175615813.1">
    <property type="nucleotide sequence ID" value="NZ_CAESCL010000090.1"/>
</dbReference>
<dbReference type="Proteomes" id="UP000199427">
    <property type="component" value="Unassembled WGS sequence"/>
</dbReference>
<keyword evidence="2" id="KW-1185">Reference proteome</keyword>
<dbReference type="AlphaFoldDB" id="A0A1H9IUY5"/>
<evidence type="ECO:0000313" key="2">
    <source>
        <dbReference type="Proteomes" id="UP000199427"/>
    </source>
</evidence>